<gene>
    <name evidence="3" type="ORF">scyTo_0008054</name>
</gene>
<reference evidence="3 4" key="1">
    <citation type="journal article" date="2018" name="Nat. Ecol. Evol.">
        <title>Shark genomes provide insights into elasmobranch evolution and the origin of vertebrates.</title>
        <authorList>
            <person name="Hara Y"/>
            <person name="Yamaguchi K"/>
            <person name="Onimaru K"/>
            <person name="Kadota M"/>
            <person name="Koyanagi M"/>
            <person name="Keeley SD"/>
            <person name="Tatsumi K"/>
            <person name="Tanaka K"/>
            <person name="Motone F"/>
            <person name="Kageyama Y"/>
            <person name="Nozu R"/>
            <person name="Adachi N"/>
            <person name="Nishimura O"/>
            <person name="Nakagawa R"/>
            <person name="Tanegashima C"/>
            <person name="Kiyatake I"/>
            <person name="Matsumoto R"/>
            <person name="Murakumo K"/>
            <person name="Nishida K"/>
            <person name="Terakita A"/>
            <person name="Kuratani S"/>
            <person name="Sato K"/>
            <person name="Hyodo S Kuraku.S."/>
        </authorList>
    </citation>
    <scope>NUCLEOTIDE SEQUENCE [LARGE SCALE GENOMIC DNA]</scope>
</reference>
<dbReference type="InterPro" id="IPR002539">
    <property type="entry name" value="MaoC-like_dom"/>
</dbReference>
<dbReference type="Proteomes" id="UP000288216">
    <property type="component" value="Unassembled WGS sequence"/>
</dbReference>
<dbReference type="AlphaFoldDB" id="A0A401P2S0"/>
<accession>A0A401P2S0</accession>
<dbReference type="PANTHER" id="PTHR43437">
    <property type="entry name" value="HYDROXYACYL-THIOESTER DEHYDRATASE TYPE 2, MITOCHONDRIAL-RELATED"/>
    <property type="match status" value="1"/>
</dbReference>
<organism evidence="3 4">
    <name type="scientific">Scyliorhinus torazame</name>
    <name type="common">Cloudy catshark</name>
    <name type="synonym">Catulus torazame</name>
    <dbReference type="NCBI Taxonomy" id="75743"/>
    <lineage>
        <taxon>Eukaryota</taxon>
        <taxon>Metazoa</taxon>
        <taxon>Chordata</taxon>
        <taxon>Craniata</taxon>
        <taxon>Vertebrata</taxon>
        <taxon>Chondrichthyes</taxon>
        <taxon>Elasmobranchii</taxon>
        <taxon>Galeomorphii</taxon>
        <taxon>Galeoidea</taxon>
        <taxon>Carcharhiniformes</taxon>
        <taxon>Scyliorhinidae</taxon>
        <taxon>Scyliorhinus</taxon>
    </lineage>
</organism>
<keyword evidence="4" id="KW-1185">Reference proteome</keyword>
<dbReference type="OMA" id="GCVFLHQ"/>
<dbReference type="STRING" id="75743.A0A401P2S0"/>
<name>A0A401P2S0_SCYTO</name>
<dbReference type="GO" id="GO:0018812">
    <property type="term" value="F:3-hydroxyacyl-CoA dehydratase activity"/>
    <property type="evidence" value="ECO:0007669"/>
    <property type="project" value="UniProtKB-ARBA"/>
</dbReference>
<dbReference type="GO" id="GO:0005739">
    <property type="term" value="C:mitochondrion"/>
    <property type="evidence" value="ECO:0007669"/>
    <property type="project" value="TreeGrafter"/>
</dbReference>
<dbReference type="GO" id="GO:0019171">
    <property type="term" value="F:(3R)-hydroxyacyl-[acyl-carrier-protein] dehydratase activity"/>
    <property type="evidence" value="ECO:0007669"/>
    <property type="project" value="TreeGrafter"/>
</dbReference>
<dbReference type="Gene3D" id="3.10.129.10">
    <property type="entry name" value="Hotdog Thioesterase"/>
    <property type="match status" value="1"/>
</dbReference>
<proteinExistence type="predicted"/>
<evidence type="ECO:0000259" key="2">
    <source>
        <dbReference type="Pfam" id="PF01575"/>
    </source>
</evidence>
<dbReference type="CDD" id="cd03449">
    <property type="entry name" value="R_hydratase"/>
    <property type="match status" value="1"/>
</dbReference>
<sequence length="172" mass="19119">MPFGAQRVIRSIFQSPLKMSQWHAGSILTLQNAFLRSMHLQVGERLELTKAFTQNDVFAFSELTGDMNPLHFSEDFAKANKFGKPVVHGVLVCGLMSAVLGTKMPGCVLLSQDLRYLAPLYIGERVSAIADVIKVRRSIAWIAVSCIVKETEKVIMKGEVKIMLPEGRNQNV</sequence>
<evidence type="ECO:0000256" key="1">
    <source>
        <dbReference type="ARBA" id="ARBA00023239"/>
    </source>
</evidence>
<dbReference type="Pfam" id="PF01575">
    <property type="entry name" value="MaoC_dehydratas"/>
    <property type="match status" value="1"/>
</dbReference>
<evidence type="ECO:0000313" key="3">
    <source>
        <dbReference type="EMBL" id="GCB67412.1"/>
    </source>
</evidence>
<keyword evidence="1" id="KW-0456">Lyase</keyword>
<dbReference type="OrthoDB" id="3592703at2759"/>
<protein>
    <recommendedName>
        <fullName evidence="2">MaoC-like domain-containing protein</fullName>
    </recommendedName>
</protein>
<dbReference type="FunFam" id="3.10.129.10:FF:000042">
    <property type="entry name" value="MaoC domain protein dehydratase"/>
    <property type="match status" value="1"/>
</dbReference>
<evidence type="ECO:0000313" key="4">
    <source>
        <dbReference type="Proteomes" id="UP000288216"/>
    </source>
</evidence>
<feature type="domain" description="MaoC-like" evidence="2">
    <location>
        <begin position="48"/>
        <end position="137"/>
    </location>
</feature>
<dbReference type="PANTHER" id="PTHR43437:SF3">
    <property type="entry name" value="HYDROXYACYL-THIOESTER DEHYDRATASE TYPE 2, MITOCHONDRIAL"/>
    <property type="match status" value="1"/>
</dbReference>
<dbReference type="InterPro" id="IPR029069">
    <property type="entry name" value="HotDog_dom_sf"/>
</dbReference>
<dbReference type="SUPFAM" id="SSF54637">
    <property type="entry name" value="Thioesterase/thiol ester dehydrase-isomerase"/>
    <property type="match status" value="1"/>
</dbReference>
<dbReference type="GO" id="GO:0006633">
    <property type="term" value="P:fatty acid biosynthetic process"/>
    <property type="evidence" value="ECO:0007669"/>
    <property type="project" value="TreeGrafter"/>
</dbReference>
<comment type="caution">
    <text evidence="3">The sequence shown here is derived from an EMBL/GenBank/DDBJ whole genome shotgun (WGS) entry which is preliminary data.</text>
</comment>
<dbReference type="InterPro" id="IPR050965">
    <property type="entry name" value="UPF0336/Enoyl-CoA_hydratase"/>
</dbReference>
<dbReference type="EMBL" id="BFAA01003018">
    <property type="protein sequence ID" value="GCB67412.1"/>
    <property type="molecule type" value="Genomic_DNA"/>
</dbReference>